<dbReference type="PANTHER" id="PTHR11058:SF21">
    <property type="entry name" value="NADH-QUINONE OXIDOREDUCTASE SUBUNIT A"/>
    <property type="match status" value="1"/>
</dbReference>
<proteinExistence type="inferred from homology"/>
<keyword evidence="7" id="KW-0520">NAD</keyword>
<dbReference type="Proteomes" id="UP000032800">
    <property type="component" value="Chromosome I"/>
</dbReference>
<name>A0A8D9JS62_9GAMM</name>
<dbReference type="AlphaFoldDB" id="A0A8D9JS62"/>
<sequence>MNNLFLFFIITTILILIINIISYFLGGYSWSPNKEIPFESGIISIGSIKKINYFAKFYILAILFVIFDLEVIFLFCWAIAIRELGWQGFIGIIIFIFILLIGLLYDICNEIFD</sequence>
<dbReference type="EMBL" id="LN649255">
    <property type="protein sequence ID" value="CEI58851.1"/>
    <property type="molecule type" value="Genomic_DNA"/>
</dbReference>
<evidence type="ECO:0000256" key="5">
    <source>
        <dbReference type="ARBA" id="ARBA00022989"/>
    </source>
</evidence>
<keyword evidence="7" id="KW-0874">Quinone</keyword>
<keyword evidence="4 7" id="KW-0812">Transmembrane</keyword>
<comment type="function">
    <text evidence="7">NDH-1 shuttles electrons from NADH, via FMN and iron-sulfur (Fe-S) centers, to quinones in the respiratory chain.</text>
</comment>
<dbReference type="Pfam" id="PF00507">
    <property type="entry name" value="Oxidored_q4"/>
    <property type="match status" value="1"/>
</dbReference>
<dbReference type="KEGG" id="plc:PAD_289"/>
<comment type="catalytic activity">
    <reaction evidence="7">
        <text>a quinone + NADH + 5 H(+)(in) = a quinol + NAD(+) + 4 H(+)(out)</text>
        <dbReference type="Rhea" id="RHEA:57888"/>
        <dbReference type="ChEBI" id="CHEBI:15378"/>
        <dbReference type="ChEBI" id="CHEBI:24646"/>
        <dbReference type="ChEBI" id="CHEBI:57540"/>
        <dbReference type="ChEBI" id="CHEBI:57945"/>
        <dbReference type="ChEBI" id="CHEBI:132124"/>
    </reaction>
</comment>
<evidence type="ECO:0000313" key="10">
    <source>
        <dbReference type="Proteomes" id="UP000032800"/>
    </source>
</evidence>
<dbReference type="GO" id="GO:0016491">
    <property type="term" value="F:oxidoreductase activity"/>
    <property type="evidence" value="ECO:0007669"/>
    <property type="project" value="UniProtKB-KW"/>
</dbReference>
<dbReference type="InterPro" id="IPR038430">
    <property type="entry name" value="NDAH_ubi_oxred_su3_sf"/>
</dbReference>
<dbReference type="GO" id="GO:0008137">
    <property type="term" value="F:NADH dehydrogenase (ubiquinone) activity"/>
    <property type="evidence" value="ECO:0007669"/>
    <property type="project" value="InterPro"/>
</dbReference>
<keyword evidence="9" id="KW-0560">Oxidoreductase</keyword>
<evidence type="ECO:0000256" key="3">
    <source>
        <dbReference type="ARBA" id="ARBA00022448"/>
    </source>
</evidence>
<evidence type="ECO:0000256" key="6">
    <source>
        <dbReference type="ARBA" id="ARBA00023136"/>
    </source>
</evidence>
<dbReference type="GO" id="GO:0005886">
    <property type="term" value="C:plasma membrane"/>
    <property type="evidence" value="ECO:0007669"/>
    <property type="project" value="UniProtKB-SubCell"/>
</dbReference>
<feature type="transmembrane region" description="Helical" evidence="8">
    <location>
        <begin position="6"/>
        <end position="25"/>
    </location>
</feature>
<comment type="similarity">
    <text evidence="2 7">Belongs to the complex I subunit 3 family.</text>
</comment>
<reference evidence="9 10" key="1">
    <citation type="journal article" date="2015" name="Genome Biol. Evol.">
        <title>Genome evolution in the primary endosymbiont of whiteflies sheds light on their divergence.</title>
        <authorList>
            <person name="Santos-Garcia D."/>
            <person name="Vargas-Chavez C."/>
            <person name="Moya A."/>
            <person name="Latorre A."/>
            <person name="Silva"/>
            <person name="F J."/>
        </authorList>
    </citation>
    <scope>NUCLEOTIDE SEQUENCE [LARGE SCALE GENOMIC DNA]</scope>
    <source>
        <strain evidence="10">AD-VLC</strain>
    </source>
</reference>
<keyword evidence="6 8" id="KW-0472">Membrane</keyword>
<accession>A0A8D9JS62</accession>
<comment type="subcellular location">
    <subcellularLocation>
        <location evidence="7">Cell membrane</location>
        <topology evidence="7">Multi-pass membrane protein</topology>
    </subcellularLocation>
    <subcellularLocation>
        <location evidence="1">Membrane</location>
    </subcellularLocation>
</comment>
<evidence type="ECO:0000313" key="9">
    <source>
        <dbReference type="EMBL" id="CEI58851.1"/>
    </source>
</evidence>
<dbReference type="PANTHER" id="PTHR11058">
    <property type="entry name" value="NADH-UBIQUINONE OXIDOREDUCTASE CHAIN 3"/>
    <property type="match status" value="1"/>
</dbReference>
<dbReference type="EC" id="7.1.1.-" evidence="7"/>
<organism evidence="9 10">
    <name type="scientific">Candidatus Portiera aleyrodidarum</name>
    <name type="common">primary endosymbiont of Bemisia tabaci</name>
    <dbReference type="NCBI Taxonomy" id="91844"/>
    <lineage>
        <taxon>Bacteria</taxon>
        <taxon>Pseudomonadati</taxon>
        <taxon>Pseudomonadota</taxon>
        <taxon>Gammaproteobacteria</taxon>
        <taxon>Candidatus Johnevansiales</taxon>
        <taxon>Candidatus Johnevansiaceae</taxon>
        <taxon>Candidatus Portiera</taxon>
    </lineage>
</organism>
<dbReference type="GO" id="GO:0030964">
    <property type="term" value="C:NADH dehydrogenase complex"/>
    <property type="evidence" value="ECO:0007669"/>
    <property type="project" value="TreeGrafter"/>
</dbReference>
<keyword evidence="3" id="KW-0813">Transport</keyword>
<evidence type="ECO:0000256" key="7">
    <source>
        <dbReference type="RuleBase" id="RU003639"/>
    </source>
</evidence>
<keyword evidence="9" id="KW-0830">Ubiquinone</keyword>
<feature type="transmembrane region" description="Helical" evidence="8">
    <location>
        <begin position="57"/>
        <end position="80"/>
    </location>
</feature>
<dbReference type="Gene3D" id="1.20.58.1610">
    <property type="entry name" value="NADH:ubiquinone/plastoquinone oxidoreductase, chain 3"/>
    <property type="match status" value="1"/>
</dbReference>
<evidence type="ECO:0000256" key="1">
    <source>
        <dbReference type="ARBA" id="ARBA00004370"/>
    </source>
</evidence>
<dbReference type="InterPro" id="IPR000440">
    <property type="entry name" value="NADH_UbQ/plastoQ_OxRdtase_su3"/>
</dbReference>
<dbReference type="RefSeq" id="WP_219848675.1">
    <property type="nucleotide sequence ID" value="NZ_LN649255.1"/>
</dbReference>
<keyword evidence="5 8" id="KW-1133">Transmembrane helix</keyword>
<evidence type="ECO:0000256" key="8">
    <source>
        <dbReference type="SAM" id="Phobius"/>
    </source>
</evidence>
<protein>
    <recommendedName>
        <fullName evidence="7">NADH-quinone oxidoreductase subunit</fullName>
        <ecNumber evidence="7">7.1.1.-</ecNumber>
    </recommendedName>
</protein>
<evidence type="ECO:0000256" key="2">
    <source>
        <dbReference type="ARBA" id="ARBA00008472"/>
    </source>
</evidence>
<gene>
    <name evidence="9" type="primary">nuoA</name>
    <name evidence="9" type="ORF">PAD_289</name>
</gene>
<feature type="transmembrane region" description="Helical" evidence="8">
    <location>
        <begin position="86"/>
        <end position="105"/>
    </location>
</feature>
<evidence type="ECO:0000256" key="4">
    <source>
        <dbReference type="ARBA" id="ARBA00022692"/>
    </source>
</evidence>
<dbReference type="GO" id="GO:0048038">
    <property type="term" value="F:quinone binding"/>
    <property type="evidence" value="ECO:0007669"/>
    <property type="project" value="UniProtKB-KW"/>
</dbReference>